<dbReference type="SUPFAM" id="SSF52540">
    <property type="entry name" value="P-loop containing nucleoside triphosphate hydrolases"/>
    <property type="match status" value="1"/>
</dbReference>
<dbReference type="PROSITE" id="PS00211">
    <property type="entry name" value="ABC_TRANSPORTER_1"/>
    <property type="match status" value="1"/>
</dbReference>
<keyword evidence="2" id="KW-0813">Transport</keyword>
<dbReference type="Gene3D" id="3.40.50.300">
    <property type="entry name" value="P-loop containing nucleotide triphosphate hydrolases"/>
    <property type="match status" value="1"/>
</dbReference>
<dbReference type="Proteomes" id="UP000515728">
    <property type="component" value="Chromosome"/>
</dbReference>
<reference evidence="7 8" key="1">
    <citation type="submission" date="2020-08" db="EMBL/GenBank/DDBJ databases">
        <authorList>
            <person name="Mo P."/>
        </authorList>
    </citation>
    <scope>NUCLEOTIDE SEQUENCE [LARGE SCALE GENOMIC DNA]</scope>
    <source>
        <strain evidence="7 8">CGMCC 4.1532</strain>
    </source>
</reference>
<proteinExistence type="inferred from homology"/>
<evidence type="ECO:0000256" key="4">
    <source>
        <dbReference type="ARBA" id="ARBA00022840"/>
    </source>
</evidence>
<accession>A0A7G7MIH0</accession>
<evidence type="ECO:0000256" key="3">
    <source>
        <dbReference type="ARBA" id="ARBA00022741"/>
    </source>
</evidence>
<dbReference type="AlphaFoldDB" id="A0A7G7MIH0"/>
<dbReference type="InterPro" id="IPR003593">
    <property type="entry name" value="AAA+_ATPase"/>
</dbReference>
<dbReference type="EMBL" id="CP060131">
    <property type="protein sequence ID" value="QNG52581.1"/>
    <property type="molecule type" value="Genomic_DNA"/>
</dbReference>
<keyword evidence="8" id="KW-1185">Reference proteome</keyword>
<keyword evidence="4 7" id="KW-0067">ATP-binding</keyword>
<dbReference type="GO" id="GO:0015658">
    <property type="term" value="F:branched-chain amino acid transmembrane transporter activity"/>
    <property type="evidence" value="ECO:0007669"/>
    <property type="project" value="TreeGrafter"/>
</dbReference>
<evidence type="ECO:0000313" key="7">
    <source>
        <dbReference type="EMBL" id="QNG52581.1"/>
    </source>
</evidence>
<evidence type="ECO:0000256" key="1">
    <source>
        <dbReference type="ARBA" id="ARBA00005417"/>
    </source>
</evidence>
<dbReference type="InterPro" id="IPR017871">
    <property type="entry name" value="ABC_transporter-like_CS"/>
</dbReference>
<dbReference type="PANTHER" id="PTHR43820">
    <property type="entry name" value="HIGH-AFFINITY BRANCHED-CHAIN AMINO ACID TRANSPORT ATP-BINDING PROTEIN LIVF"/>
    <property type="match status" value="1"/>
</dbReference>
<evidence type="ECO:0000256" key="5">
    <source>
        <dbReference type="ARBA" id="ARBA00022970"/>
    </source>
</evidence>
<dbReference type="Pfam" id="PF00005">
    <property type="entry name" value="ABC_tran"/>
    <property type="match status" value="1"/>
</dbReference>
<dbReference type="PANTHER" id="PTHR43820:SF5">
    <property type="entry name" value="HIGH-AFFINITY BRANCHED-CHAIN AMINO ACID TRANSPORT ATP-BINDING PROTEIN"/>
    <property type="match status" value="1"/>
</dbReference>
<sequence>MPVSLEVQGIDAVYGHFPALTDVSLSVATGETLAVIGANGAGKSTLLRAVVGQVSATGSVVLDGTRIDGLRPHERVRRGVSLVPEGRRLFPSLSVRENLRIGAVRPGPWTVDAVHDLFPDLAALRDRPAGALSGGEQQAVAIGRGLMANPSVLLLDEVSLGLAPVVVERLYAALAQIGAAGMTMLVVEQDVGQALRIAARVHCLRAGRTVLTGASADVTPEAVTAAYFGAAT</sequence>
<dbReference type="SMART" id="SM00382">
    <property type="entry name" value="AAA"/>
    <property type="match status" value="1"/>
</dbReference>
<dbReference type="InterPro" id="IPR003439">
    <property type="entry name" value="ABC_transporter-like_ATP-bd"/>
</dbReference>
<feature type="domain" description="ABC transporter" evidence="6">
    <location>
        <begin position="5"/>
        <end position="231"/>
    </location>
</feature>
<dbReference type="InterPro" id="IPR027417">
    <property type="entry name" value="P-loop_NTPase"/>
</dbReference>
<evidence type="ECO:0000313" key="8">
    <source>
        <dbReference type="Proteomes" id="UP000515728"/>
    </source>
</evidence>
<dbReference type="InterPro" id="IPR052156">
    <property type="entry name" value="BCAA_Transport_ATP-bd_LivF"/>
</dbReference>
<dbReference type="CDD" id="cd03224">
    <property type="entry name" value="ABC_TM1139_LivF_branched"/>
    <property type="match status" value="1"/>
</dbReference>
<keyword evidence="3" id="KW-0547">Nucleotide-binding</keyword>
<dbReference type="GO" id="GO:0005524">
    <property type="term" value="F:ATP binding"/>
    <property type="evidence" value="ECO:0007669"/>
    <property type="project" value="UniProtKB-KW"/>
</dbReference>
<dbReference type="GO" id="GO:0016887">
    <property type="term" value="F:ATP hydrolysis activity"/>
    <property type="evidence" value="ECO:0007669"/>
    <property type="project" value="InterPro"/>
</dbReference>
<dbReference type="PROSITE" id="PS50893">
    <property type="entry name" value="ABC_TRANSPORTER_2"/>
    <property type="match status" value="1"/>
</dbReference>
<name>A0A7G7MIH0_9PSEU</name>
<organism evidence="7 8">
    <name type="scientific">Pseudonocardia petroleophila</name>
    <dbReference type="NCBI Taxonomy" id="37331"/>
    <lineage>
        <taxon>Bacteria</taxon>
        <taxon>Bacillati</taxon>
        <taxon>Actinomycetota</taxon>
        <taxon>Actinomycetes</taxon>
        <taxon>Pseudonocardiales</taxon>
        <taxon>Pseudonocardiaceae</taxon>
        <taxon>Pseudonocardia</taxon>
    </lineage>
</organism>
<dbReference type="GO" id="GO:0015807">
    <property type="term" value="P:L-amino acid transport"/>
    <property type="evidence" value="ECO:0007669"/>
    <property type="project" value="TreeGrafter"/>
</dbReference>
<dbReference type="KEGG" id="ppel:H6H00_00345"/>
<evidence type="ECO:0000259" key="6">
    <source>
        <dbReference type="PROSITE" id="PS50893"/>
    </source>
</evidence>
<comment type="similarity">
    <text evidence="1">Belongs to the ABC transporter superfamily.</text>
</comment>
<protein>
    <submittedName>
        <fullName evidence="7">ABC transporter ATP-binding protein</fullName>
    </submittedName>
</protein>
<gene>
    <name evidence="7" type="ORF">H6H00_00345</name>
</gene>
<evidence type="ECO:0000256" key="2">
    <source>
        <dbReference type="ARBA" id="ARBA00022448"/>
    </source>
</evidence>
<keyword evidence="5" id="KW-0029">Amino-acid transport</keyword>